<evidence type="ECO:0000256" key="1">
    <source>
        <dbReference type="ARBA" id="ARBA00009437"/>
    </source>
</evidence>
<dbReference type="PRINTS" id="PR00039">
    <property type="entry name" value="HTHLYSR"/>
</dbReference>
<protein>
    <submittedName>
        <fullName evidence="6">LysR family transcriptional regulator</fullName>
    </submittedName>
</protein>
<accession>A0A0G3BPX4</accession>
<organism evidence="6 7">
    <name type="scientific">Caldimonas brevitalea</name>
    <dbReference type="NCBI Taxonomy" id="413882"/>
    <lineage>
        <taxon>Bacteria</taxon>
        <taxon>Pseudomonadati</taxon>
        <taxon>Pseudomonadota</taxon>
        <taxon>Betaproteobacteria</taxon>
        <taxon>Burkholderiales</taxon>
        <taxon>Sphaerotilaceae</taxon>
        <taxon>Caldimonas</taxon>
    </lineage>
</organism>
<dbReference type="Gene3D" id="1.10.10.10">
    <property type="entry name" value="Winged helix-like DNA-binding domain superfamily/Winged helix DNA-binding domain"/>
    <property type="match status" value="1"/>
</dbReference>
<dbReference type="STRING" id="413882.AAW51_3347"/>
<evidence type="ECO:0000256" key="2">
    <source>
        <dbReference type="ARBA" id="ARBA00023015"/>
    </source>
</evidence>
<keyword evidence="7" id="KW-1185">Reference proteome</keyword>
<dbReference type="SUPFAM" id="SSF53850">
    <property type="entry name" value="Periplasmic binding protein-like II"/>
    <property type="match status" value="1"/>
</dbReference>
<dbReference type="PROSITE" id="PS50931">
    <property type="entry name" value="HTH_LYSR"/>
    <property type="match status" value="1"/>
</dbReference>
<evidence type="ECO:0000313" key="6">
    <source>
        <dbReference type="EMBL" id="AKJ30038.1"/>
    </source>
</evidence>
<evidence type="ECO:0000256" key="4">
    <source>
        <dbReference type="ARBA" id="ARBA00023163"/>
    </source>
</evidence>
<keyword evidence="4" id="KW-0804">Transcription</keyword>
<dbReference type="InterPro" id="IPR036388">
    <property type="entry name" value="WH-like_DNA-bd_sf"/>
</dbReference>
<feature type="domain" description="HTH lysR-type" evidence="5">
    <location>
        <begin position="8"/>
        <end position="65"/>
    </location>
</feature>
<dbReference type="KEGG" id="pbh:AAW51_3347"/>
<keyword evidence="2" id="KW-0805">Transcription regulation</keyword>
<dbReference type="AlphaFoldDB" id="A0A0G3BPX4"/>
<dbReference type="OrthoDB" id="9110639at2"/>
<dbReference type="InterPro" id="IPR058163">
    <property type="entry name" value="LysR-type_TF_proteobact-type"/>
</dbReference>
<dbReference type="GO" id="GO:0003677">
    <property type="term" value="F:DNA binding"/>
    <property type="evidence" value="ECO:0007669"/>
    <property type="project" value="UniProtKB-KW"/>
</dbReference>
<evidence type="ECO:0000259" key="5">
    <source>
        <dbReference type="PROSITE" id="PS50931"/>
    </source>
</evidence>
<dbReference type="PATRIC" id="fig|413882.6.peg.3492"/>
<dbReference type="EMBL" id="CP011371">
    <property type="protein sequence ID" value="AKJ30038.1"/>
    <property type="molecule type" value="Genomic_DNA"/>
</dbReference>
<dbReference type="Pfam" id="PF03466">
    <property type="entry name" value="LysR_substrate"/>
    <property type="match status" value="1"/>
</dbReference>
<name>A0A0G3BPX4_9BURK</name>
<dbReference type="InterPro" id="IPR000847">
    <property type="entry name" value="LysR_HTH_N"/>
</dbReference>
<sequence>MTEQISLERLTGIVAFARAASYGSFTAAAQSLSVSPSAVSKTIQRLEQQLGLRLFTRTTRSLVLTPEGRALHERALHLLRSAEDLVQSAAAVRSEPSGTLKIAAPLPIGTRLLAPALPEFRRRYPKLNIDLRLNDRFVNLVEEGIDVALRIGDLADSNLISRGLAPIRLSAFASPAYLAARGTPRRPEDLREHDCVNFRYQTSGQTLRWMFKVGSRTIEFTPDAAIVVDVSDAVAEVLVAGGGIGMAASWIAAPYLQRGLLVPVLTEFSVDTSTITAVWPESRRGSPNVKAFISFLEEVFASASPWDATIAGSKRG</sequence>
<dbReference type="GO" id="GO:0003700">
    <property type="term" value="F:DNA-binding transcription factor activity"/>
    <property type="evidence" value="ECO:0007669"/>
    <property type="project" value="InterPro"/>
</dbReference>
<reference evidence="6 7" key="1">
    <citation type="submission" date="2015-05" db="EMBL/GenBank/DDBJ databases">
        <authorList>
            <person name="Tang B."/>
            <person name="Yu Y."/>
        </authorList>
    </citation>
    <scope>NUCLEOTIDE SEQUENCE [LARGE SCALE GENOMIC DNA]</scope>
    <source>
        <strain evidence="6 7">DSM 7029</strain>
    </source>
</reference>
<gene>
    <name evidence="6" type="ORF">AAW51_3347</name>
</gene>
<dbReference type="SUPFAM" id="SSF46785">
    <property type="entry name" value="Winged helix' DNA-binding domain"/>
    <property type="match status" value="1"/>
</dbReference>
<evidence type="ECO:0000313" key="7">
    <source>
        <dbReference type="Proteomes" id="UP000035352"/>
    </source>
</evidence>
<evidence type="ECO:0000256" key="3">
    <source>
        <dbReference type="ARBA" id="ARBA00023125"/>
    </source>
</evidence>
<dbReference type="FunFam" id="1.10.10.10:FF:000001">
    <property type="entry name" value="LysR family transcriptional regulator"/>
    <property type="match status" value="1"/>
</dbReference>
<dbReference type="Pfam" id="PF00126">
    <property type="entry name" value="HTH_1"/>
    <property type="match status" value="1"/>
</dbReference>
<keyword evidence="3" id="KW-0238">DNA-binding</keyword>
<dbReference type="CDD" id="cd08422">
    <property type="entry name" value="PBP2_CrgA_like"/>
    <property type="match status" value="1"/>
</dbReference>
<dbReference type="InterPro" id="IPR036390">
    <property type="entry name" value="WH_DNA-bd_sf"/>
</dbReference>
<dbReference type="PANTHER" id="PTHR30537:SF5">
    <property type="entry name" value="HTH-TYPE TRANSCRIPTIONAL ACTIVATOR TTDR-RELATED"/>
    <property type="match status" value="1"/>
</dbReference>
<comment type="similarity">
    <text evidence="1">Belongs to the LysR transcriptional regulatory family.</text>
</comment>
<dbReference type="Proteomes" id="UP000035352">
    <property type="component" value="Chromosome"/>
</dbReference>
<dbReference type="Gene3D" id="3.40.190.290">
    <property type="match status" value="1"/>
</dbReference>
<proteinExistence type="inferred from homology"/>
<dbReference type="InterPro" id="IPR005119">
    <property type="entry name" value="LysR_subst-bd"/>
</dbReference>
<dbReference type="PANTHER" id="PTHR30537">
    <property type="entry name" value="HTH-TYPE TRANSCRIPTIONAL REGULATOR"/>
    <property type="match status" value="1"/>
</dbReference>